<keyword evidence="8" id="KW-0418">Kinase</keyword>
<evidence type="ECO:0000256" key="11">
    <source>
        <dbReference type="PROSITE-ProRule" id="PRU00421"/>
    </source>
</evidence>
<dbReference type="InterPro" id="IPR018113">
    <property type="entry name" value="PTrfase_EIIB_Cys"/>
</dbReference>
<accession>A0ABT7C8U2</accession>
<evidence type="ECO:0000256" key="12">
    <source>
        <dbReference type="SAM" id="Phobius"/>
    </source>
</evidence>
<evidence type="ECO:0000256" key="4">
    <source>
        <dbReference type="ARBA" id="ARBA00022597"/>
    </source>
</evidence>
<keyword evidence="10 12" id="KW-0472">Membrane</keyword>
<dbReference type="InterPro" id="IPR011055">
    <property type="entry name" value="Dup_hybrid_motif"/>
</dbReference>
<reference evidence="16" key="2">
    <citation type="journal article" date="2022" name="Sci. Rep.">
        <title>In silico prediction of the enzymes involved in the degradation of the herbicide molinate by Gulosibacter molinativorax ON4T.</title>
        <authorList>
            <person name="Lopes A.R."/>
            <person name="Bunin E."/>
            <person name="Viana A.T."/>
            <person name="Froufe H."/>
            <person name="Munoz-Merida A."/>
            <person name="Pinho D."/>
            <person name="Figueiredo J."/>
            <person name="Barroso C."/>
            <person name="Vaz-Moreira I."/>
            <person name="Bellanger X."/>
            <person name="Egas C."/>
            <person name="Nunes O.C."/>
        </authorList>
    </citation>
    <scope>NUCLEOTIDE SEQUENCE</scope>
    <source>
        <strain evidence="16">ON4</strain>
    </source>
</reference>
<evidence type="ECO:0000256" key="3">
    <source>
        <dbReference type="ARBA" id="ARBA00022475"/>
    </source>
</evidence>
<dbReference type="PROSITE" id="PS00371">
    <property type="entry name" value="PTS_EIIA_TYPE_1_HIS"/>
    <property type="match status" value="1"/>
</dbReference>
<evidence type="ECO:0000259" key="13">
    <source>
        <dbReference type="PROSITE" id="PS51093"/>
    </source>
</evidence>
<dbReference type="CDD" id="cd00212">
    <property type="entry name" value="PTS_IIB_glc"/>
    <property type="match status" value="1"/>
</dbReference>
<evidence type="ECO:0000256" key="9">
    <source>
        <dbReference type="ARBA" id="ARBA00022989"/>
    </source>
</evidence>
<keyword evidence="2" id="KW-0813">Transport</keyword>
<dbReference type="InterPro" id="IPR011297">
    <property type="entry name" value="PTS_IIABC_b_glu"/>
</dbReference>
<evidence type="ECO:0000313" key="16">
    <source>
        <dbReference type="EMBL" id="MDJ1371602.1"/>
    </source>
</evidence>
<dbReference type="Pfam" id="PF00367">
    <property type="entry name" value="PTS_EIIB"/>
    <property type="match status" value="1"/>
</dbReference>
<feature type="transmembrane region" description="Helical" evidence="12">
    <location>
        <begin position="112"/>
        <end position="135"/>
    </location>
</feature>
<dbReference type="InterPro" id="IPR001996">
    <property type="entry name" value="PTS_IIB_1"/>
</dbReference>
<feature type="transmembrane region" description="Helical" evidence="12">
    <location>
        <begin position="379"/>
        <end position="400"/>
    </location>
</feature>
<dbReference type="RefSeq" id="WP_026937005.1">
    <property type="nucleotide sequence ID" value="NZ_CP028426.1"/>
</dbReference>
<comment type="caution">
    <text evidence="16">The sequence shown here is derived from an EMBL/GenBank/DDBJ whole genome shotgun (WGS) entry which is preliminary data.</text>
</comment>
<keyword evidence="6" id="KW-0598">Phosphotransferase system</keyword>
<evidence type="ECO:0000259" key="14">
    <source>
        <dbReference type="PROSITE" id="PS51098"/>
    </source>
</evidence>
<keyword evidence="4" id="KW-0762">Sugar transport</keyword>
<evidence type="ECO:0000259" key="15">
    <source>
        <dbReference type="PROSITE" id="PS51103"/>
    </source>
</evidence>
<organism evidence="16 17">
    <name type="scientific">Gulosibacter molinativorax</name>
    <dbReference type="NCBI Taxonomy" id="256821"/>
    <lineage>
        <taxon>Bacteria</taxon>
        <taxon>Bacillati</taxon>
        <taxon>Actinomycetota</taxon>
        <taxon>Actinomycetes</taxon>
        <taxon>Micrococcales</taxon>
        <taxon>Microbacteriaceae</taxon>
        <taxon>Gulosibacter</taxon>
    </lineage>
</organism>
<comment type="subcellular location">
    <subcellularLocation>
        <location evidence="1">Cell membrane</location>
        <topology evidence="1">Multi-pass membrane protein</topology>
    </subcellularLocation>
</comment>
<dbReference type="EMBL" id="PXVD01000014">
    <property type="protein sequence ID" value="MDJ1371602.1"/>
    <property type="molecule type" value="Genomic_DNA"/>
</dbReference>
<dbReference type="PANTHER" id="PTHR30175">
    <property type="entry name" value="PHOSPHOTRANSFERASE SYSTEM TRANSPORT PROTEIN"/>
    <property type="match status" value="1"/>
</dbReference>
<feature type="active site" description="Phosphocysteine intermediate; for EIIB activity" evidence="11">
    <location>
        <position position="26"/>
    </location>
</feature>
<keyword evidence="5" id="KW-0808">Transferase</keyword>
<feature type="transmembrane region" description="Helical" evidence="12">
    <location>
        <begin position="175"/>
        <end position="193"/>
    </location>
</feature>
<feature type="domain" description="PTS EIIC type-1" evidence="15">
    <location>
        <begin position="103"/>
        <end position="456"/>
    </location>
</feature>
<dbReference type="NCBIfam" id="TIGR01995">
    <property type="entry name" value="PTS-II-ABC-beta"/>
    <property type="match status" value="1"/>
</dbReference>
<dbReference type="PROSITE" id="PS51098">
    <property type="entry name" value="PTS_EIIB_TYPE_1"/>
    <property type="match status" value="1"/>
</dbReference>
<dbReference type="PROSITE" id="PS51103">
    <property type="entry name" value="PTS_EIIC_TYPE_1"/>
    <property type="match status" value="1"/>
</dbReference>
<sequence length="630" mass="66352">MDYKKTADEIMAGIGGEENVKSLVHCATRLRFVLHDETKADDATVKGVDGVVTVNHAAGQYQVVIGNEVPQVYAAITEDSKVGESTGDEEPGEKGNLFDRFVRMVSAIFQPILWALAATGLLKAFVFAAATFGWLDTTSSTYAVLDALSGGFLHFLPMAIAITAARFFKAKEFTSLAIAAALVYPSVAALTLQPDLDFFGIPMTMISYASSVIPIIVVVWIQSYLERWLDKVLPASLRNFTTPAIVVLLLVPFTFLVVGPLSNWVSQLLAGGIGWLFETVPWIGGAFMGGLWQVLVMLGLHWGFVPLFPIEFEARGAVYLTAPIYAAVIAQAGAVGAVWLRTRNAERRKLAAPSTISAFFAGVTEPAVYGVNLPMKRPFAFGIVGGVVGGAIISAAGGAANNAGALPSFLALPSLIGNGNLTWILIGVALAFIVAFILTLLFGVKQVEDKEDAEAASAAASGPAGASPSEMNDALISSPLDGNVIPLSEVKDEAFAGGALGKGVAIQPTGNTVQAPFNGTVVMVFPTGHAIGLRDANGAEVLIHIGLNTVELDGEHFEALVEQNQEVQAGDPLIRFDREAIGAAGYDLTTPVLVTNQADYPEVANEARGEIKSGDPLYMALRSDVAEIAS</sequence>
<evidence type="ECO:0000256" key="6">
    <source>
        <dbReference type="ARBA" id="ARBA00022683"/>
    </source>
</evidence>
<evidence type="ECO:0000256" key="1">
    <source>
        <dbReference type="ARBA" id="ARBA00004651"/>
    </source>
</evidence>
<dbReference type="SUPFAM" id="SSF55604">
    <property type="entry name" value="Glucose permease domain IIB"/>
    <property type="match status" value="1"/>
</dbReference>
<evidence type="ECO:0000256" key="7">
    <source>
        <dbReference type="ARBA" id="ARBA00022692"/>
    </source>
</evidence>
<keyword evidence="7 12" id="KW-0812">Transmembrane</keyword>
<feature type="transmembrane region" description="Helical" evidence="12">
    <location>
        <begin position="237"/>
        <end position="258"/>
    </location>
</feature>
<dbReference type="InterPro" id="IPR036878">
    <property type="entry name" value="Glu_permease_IIB"/>
</dbReference>
<dbReference type="Proteomes" id="UP001170379">
    <property type="component" value="Unassembled WGS sequence"/>
</dbReference>
<dbReference type="InterPro" id="IPR001127">
    <property type="entry name" value="PTS_EIIA_1_perm"/>
</dbReference>
<feature type="transmembrane region" description="Helical" evidence="12">
    <location>
        <begin position="316"/>
        <end position="340"/>
    </location>
</feature>
<dbReference type="InterPro" id="IPR050558">
    <property type="entry name" value="PTS_Sugar-Specific_Components"/>
</dbReference>
<dbReference type="Gene3D" id="2.70.70.10">
    <property type="entry name" value="Glucose Permease (Domain IIA)"/>
    <property type="match status" value="1"/>
</dbReference>
<feature type="transmembrane region" description="Helical" evidence="12">
    <location>
        <begin position="147"/>
        <end position="168"/>
    </location>
</feature>
<dbReference type="PROSITE" id="PS01035">
    <property type="entry name" value="PTS_EIIB_TYPE_1_CYS"/>
    <property type="match status" value="1"/>
</dbReference>
<feature type="transmembrane region" description="Helical" evidence="12">
    <location>
        <begin position="291"/>
        <end position="310"/>
    </location>
</feature>
<keyword evidence="17" id="KW-1185">Reference proteome</keyword>
<dbReference type="Pfam" id="PF00358">
    <property type="entry name" value="PTS_EIIA_1"/>
    <property type="match status" value="1"/>
</dbReference>
<dbReference type="InterPro" id="IPR013013">
    <property type="entry name" value="PTS_EIIC_1"/>
</dbReference>
<dbReference type="PANTHER" id="PTHR30175:SF1">
    <property type="entry name" value="PTS SYSTEM ARBUTIN-, CELLOBIOSE-, AND SALICIN-SPECIFIC EIIBC COMPONENT-RELATED"/>
    <property type="match status" value="1"/>
</dbReference>
<gene>
    <name evidence="16" type="ORF">C7K25_09525</name>
</gene>
<evidence type="ECO:0000256" key="5">
    <source>
        <dbReference type="ARBA" id="ARBA00022679"/>
    </source>
</evidence>
<proteinExistence type="predicted"/>
<name>A0ABT7C8U2_9MICO</name>
<dbReference type="NCBIfam" id="TIGR00830">
    <property type="entry name" value="PTBA"/>
    <property type="match status" value="1"/>
</dbReference>
<reference evidence="16" key="1">
    <citation type="submission" date="2018-03" db="EMBL/GenBank/DDBJ databases">
        <authorList>
            <person name="Nunes O.C."/>
            <person name="Lopes A.R."/>
            <person name="Froufe H."/>
            <person name="Munoz-Merida A."/>
            <person name="Barroso C."/>
            <person name="Egas C."/>
        </authorList>
    </citation>
    <scope>NUCLEOTIDE SEQUENCE</scope>
    <source>
        <strain evidence="16">ON4</strain>
    </source>
</reference>
<feature type="transmembrane region" description="Helical" evidence="12">
    <location>
        <begin position="205"/>
        <end position="225"/>
    </location>
</feature>
<feature type="domain" description="PTS EIIB type-1" evidence="14">
    <location>
        <begin position="4"/>
        <end position="86"/>
    </location>
</feature>
<protein>
    <submittedName>
        <fullName evidence="16">PTS beta-glucoside transporter subunit EIIBCA</fullName>
    </submittedName>
</protein>
<evidence type="ECO:0000256" key="8">
    <source>
        <dbReference type="ARBA" id="ARBA00022777"/>
    </source>
</evidence>
<feature type="domain" description="PTS EIIA type-1" evidence="13">
    <location>
        <begin position="492"/>
        <end position="596"/>
    </location>
</feature>
<evidence type="ECO:0000256" key="2">
    <source>
        <dbReference type="ARBA" id="ARBA00022448"/>
    </source>
</evidence>
<keyword evidence="9 12" id="KW-1133">Transmembrane helix</keyword>
<dbReference type="Gene3D" id="3.30.1360.60">
    <property type="entry name" value="Glucose permease domain IIB"/>
    <property type="match status" value="1"/>
</dbReference>
<dbReference type="InterPro" id="IPR003352">
    <property type="entry name" value="PTS_EIIC"/>
</dbReference>
<evidence type="ECO:0000313" key="17">
    <source>
        <dbReference type="Proteomes" id="UP001170379"/>
    </source>
</evidence>
<dbReference type="SUPFAM" id="SSF51261">
    <property type="entry name" value="Duplicated hybrid motif"/>
    <property type="match status" value="1"/>
</dbReference>
<keyword evidence="3" id="KW-1003">Cell membrane</keyword>
<evidence type="ECO:0000256" key="10">
    <source>
        <dbReference type="ARBA" id="ARBA00023136"/>
    </source>
</evidence>
<dbReference type="PROSITE" id="PS51093">
    <property type="entry name" value="PTS_EIIA_TYPE_1"/>
    <property type="match status" value="1"/>
</dbReference>
<feature type="transmembrane region" description="Helical" evidence="12">
    <location>
        <begin position="420"/>
        <end position="442"/>
    </location>
</feature>
<dbReference type="Pfam" id="PF02378">
    <property type="entry name" value="PTS_EIIC"/>
    <property type="match status" value="1"/>
</dbReference>